<dbReference type="EMBL" id="CM001223">
    <property type="protein sequence ID" value="KEH24389.1"/>
    <property type="molecule type" value="Genomic_DNA"/>
</dbReference>
<name>A0A072U3U5_MEDTR</name>
<reference evidence="1 3" key="1">
    <citation type="journal article" date="2011" name="Nature">
        <title>The Medicago genome provides insight into the evolution of rhizobial symbioses.</title>
        <authorList>
            <person name="Young N.D."/>
            <person name="Debelle F."/>
            <person name="Oldroyd G.E."/>
            <person name="Geurts R."/>
            <person name="Cannon S.B."/>
            <person name="Udvardi M.K."/>
            <person name="Benedito V.A."/>
            <person name="Mayer K.F."/>
            <person name="Gouzy J."/>
            <person name="Schoof H."/>
            <person name="Van de Peer Y."/>
            <person name="Proost S."/>
            <person name="Cook D.R."/>
            <person name="Meyers B.C."/>
            <person name="Spannagl M."/>
            <person name="Cheung F."/>
            <person name="De Mita S."/>
            <person name="Krishnakumar V."/>
            <person name="Gundlach H."/>
            <person name="Zhou S."/>
            <person name="Mudge J."/>
            <person name="Bharti A.K."/>
            <person name="Murray J.D."/>
            <person name="Naoumkina M.A."/>
            <person name="Rosen B."/>
            <person name="Silverstein K.A."/>
            <person name="Tang H."/>
            <person name="Rombauts S."/>
            <person name="Zhao P.X."/>
            <person name="Zhou P."/>
            <person name="Barbe V."/>
            <person name="Bardou P."/>
            <person name="Bechner M."/>
            <person name="Bellec A."/>
            <person name="Berger A."/>
            <person name="Berges H."/>
            <person name="Bidwell S."/>
            <person name="Bisseling T."/>
            <person name="Choisne N."/>
            <person name="Couloux A."/>
            <person name="Denny R."/>
            <person name="Deshpande S."/>
            <person name="Dai X."/>
            <person name="Doyle J.J."/>
            <person name="Dudez A.M."/>
            <person name="Farmer A.D."/>
            <person name="Fouteau S."/>
            <person name="Franken C."/>
            <person name="Gibelin C."/>
            <person name="Gish J."/>
            <person name="Goldstein S."/>
            <person name="Gonzalez A.J."/>
            <person name="Green P.J."/>
            <person name="Hallab A."/>
            <person name="Hartog M."/>
            <person name="Hua A."/>
            <person name="Humphray S.J."/>
            <person name="Jeong D.H."/>
            <person name="Jing Y."/>
            <person name="Jocker A."/>
            <person name="Kenton S.M."/>
            <person name="Kim D.J."/>
            <person name="Klee K."/>
            <person name="Lai H."/>
            <person name="Lang C."/>
            <person name="Lin S."/>
            <person name="Macmil S.L."/>
            <person name="Magdelenat G."/>
            <person name="Matthews L."/>
            <person name="McCorrison J."/>
            <person name="Monaghan E.L."/>
            <person name="Mun J.H."/>
            <person name="Najar F.Z."/>
            <person name="Nicholson C."/>
            <person name="Noirot C."/>
            <person name="O'Bleness M."/>
            <person name="Paule C.R."/>
            <person name="Poulain J."/>
            <person name="Prion F."/>
            <person name="Qin B."/>
            <person name="Qu C."/>
            <person name="Retzel E.F."/>
            <person name="Riddle C."/>
            <person name="Sallet E."/>
            <person name="Samain S."/>
            <person name="Samson N."/>
            <person name="Sanders I."/>
            <person name="Saurat O."/>
            <person name="Scarpelli C."/>
            <person name="Schiex T."/>
            <person name="Segurens B."/>
            <person name="Severin A.J."/>
            <person name="Sherrier D.J."/>
            <person name="Shi R."/>
            <person name="Sims S."/>
            <person name="Singer S.R."/>
            <person name="Sinharoy S."/>
            <person name="Sterck L."/>
            <person name="Viollet A."/>
            <person name="Wang B.B."/>
            <person name="Wang K."/>
            <person name="Wang M."/>
            <person name="Wang X."/>
            <person name="Warfsmann J."/>
            <person name="Weissenbach J."/>
            <person name="White D.D."/>
            <person name="White J.D."/>
            <person name="Wiley G.B."/>
            <person name="Wincker P."/>
            <person name="Xing Y."/>
            <person name="Yang L."/>
            <person name="Yao Z."/>
            <person name="Ying F."/>
            <person name="Zhai J."/>
            <person name="Zhou L."/>
            <person name="Zuber A."/>
            <person name="Denarie J."/>
            <person name="Dixon R.A."/>
            <person name="May G.D."/>
            <person name="Schwartz D.C."/>
            <person name="Rogers J."/>
            <person name="Quetier F."/>
            <person name="Town C.D."/>
            <person name="Roe B.A."/>
        </authorList>
    </citation>
    <scope>NUCLEOTIDE SEQUENCE [LARGE SCALE GENOMIC DNA]</scope>
    <source>
        <strain evidence="1">A17</strain>
        <strain evidence="2 3">cv. Jemalong A17</strain>
    </source>
</reference>
<organism evidence="1 3">
    <name type="scientific">Medicago truncatula</name>
    <name type="common">Barrel medic</name>
    <name type="synonym">Medicago tribuloides</name>
    <dbReference type="NCBI Taxonomy" id="3880"/>
    <lineage>
        <taxon>Eukaryota</taxon>
        <taxon>Viridiplantae</taxon>
        <taxon>Streptophyta</taxon>
        <taxon>Embryophyta</taxon>
        <taxon>Tracheophyta</taxon>
        <taxon>Spermatophyta</taxon>
        <taxon>Magnoliopsida</taxon>
        <taxon>eudicotyledons</taxon>
        <taxon>Gunneridae</taxon>
        <taxon>Pentapetalae</taxon>
        <taxon>rosids</taxon>
        <taxon>fabids</taxon>
        <taxon>Fabales</taxon>
        <taxon>Fabaceae</taxon>
        <taxon>Papilionoideae</taxon>
        <taxon>50 kb inversion clade</taxon>
        <taxon>NPAAA clade</taxon>
        <taxon>Hologalegina</taxon>
        <taxon>IRL clade</taxon>
        <taxon>Trifolieae</taxon>
        <taxon>Medicago</taxon>
    </lineage>
</organism>
<evidence type="ECO:0000313" key="1">
    <source>
        <dbReference type="EMBL" id="KEH24389.1"/>
    </source>
</evidence>
<sequence length="77" mass="8863">MYPLHLQLWRLIFRVLWDLNRLETIPKNFNVDAYSSLGLDNSSRAVNEPNQLDNSLGLDSTINSLNLVHEPNELNLS</sequence>
<keyword evidence="3" id="KW-1185">Reference proteome</keyword>
<reference evidence="2" key="3">
    <citation type="submission" date="2015-04" db="UniProtKB">
        <authorList>
            <consortium name="EnsemblPlants"/>
        </authorList>
    </citation>
    <scope>IDENTIFICATION</scope>
    <source>
        <strain evidence="2">cv. Jemalong A17</strain>
    </source>
</reference>
<evidence type="ECO:0000313" key="2">
    <source>
        <dbReference type="EnsemblPlants" id="KEH24389"/>
    </source>
</evidence>
<gene>
    <name evidence="1" type="ordered locus">MTR_7g108755</name>
</gene>
<evidence type="ECO:0000313" key="3">
    <source>
        <dbReference type="Proteomes" id="UP000002051"/>
    </source>
</evidence>
<dbReference type="HOGENOM" id="CLU_2641916_0_0_1"/>
<accession>A0A072U3U5</accession>
<proteinExistence type="predicted"/>
<dbReference type="EnsemblPlants" id="KEH24389">
    <property type="protein sequence ID" value="KEH24389"/>
    <property type="gene ID" value="MTR_7g108755"/>
</dbReference>
<dbReference type="AlphaFoldDB" id="A0A072U3U5"/>
<reference evidence="1 3" key="2">
    <citation type="journal article" date="2014" name="BMC Genomics">
        <title>An improved genome release (version Mt4.0) for the model legume Medicago truncatula.</title>
        <authorList>
            <person name="Tang H."/>
            <person name="Krishnakumar V."/>
            <person name="Bidwell S."/>
            <person name="Rosen B."/>
            <person name="Chan A."/>
            <person name="Zhou S."/>
            <person name="Gentzbittel L."/>
            <person name="Childs K.L."/>
            <person name="Yandell M."/>
            <person name="Gundlach H."/>
            <person name="Mayer K.F."/>
            <person name="Schwartz D.C."/>
            <person name="Town C.D."/>
        </authorList>
    </citation>
    <scope>GENOME REANNOTATION</scope>
    <source>
        <strain evidence="1">A17</strain>
        <strain evidence="2 3">cv. Jemalong A17</strain>
    </source>
</reference>
<dbReference type="Proteomes" id="UP000002051">
    <property type="component" value="Unassembled WGS sequence"/>
</dbReference>
<protein>
    <submittedName>
        <fullName evidence="1 2">Uncharacterized protein</fullName>
    </submittedName>
</protein>
<dbReference type="PaxDb" id="3880-AES80977"/>